<name>A0ABQ6VS38_9PROT</name>
<accession>A0ABQ6VS38</accession>
<dbReference type="InterPro" id="IPR050312">
    <property type="entry name" value="IolE/XylAMocC-like"/>
</dbReference>
<dbReference type="Gene3D" id="3.20.20.150">
    <property type="entry name" value="Divalent-metal-dependent TIM barrel enzymes"/>
    <property type="match status" value="1"/>
</dbReference>
<dbReference type="EMBL" id="QYAZ01000001">
    <property type="protein sequence ID" value="KAB8123009.1"/>
    <property type="molecule type" value="Genomic_DNA"/>
</dbReference>
<dbReference type="Proteomes" id="UP000427842">
    <property type="component" value="Unassembled WGS sequence"/>
</dbReference>
<reference evidence="2 3" key="1">
    <citation type="submission" date="2018-09" db="EMBL/GenBank/DDBJ databases">
        <title>Genome sequence and characterization of the bcs clusters for the production of nanocellulose from the low pH resistant strain Komagataeibacter medellinensis ID13488.</title>
        <authorList>
            <person name="Hernandez-Arriaga A.M."/>
            <person name="Del Cerro C."/>
            <person name="Urbina L."/>
            <person name="Eceiza A."/>
            <person name="Retegi A."/>
            <person name="Prieto M.A."/>
        </authorList>
    </citation>
    <scope>NUCLEOTIDE SEQUENCE [LARGE SCALE GENOMIC DNA]</scope>
    <source>
        <strain evidence="2 3">ID13488</strain>
    </source>
</reference>
<dbReference type="SUPFAM" id="SSF51658">
    <property type="entry name" value="Xylose isomerase-like"/>
    <property type="match status" value="1"/>
</dbReference>
<organism evidence="2 3">
    <name type="scientific">Komagataeibacter medellinensis</name>
    <dbReference type="NCBI Taxonomy" id="1177712"/>
    <lineage>
        <taxon>Bacteria</taxon>
        <taxon>Pseudomonadati</taxon>
        <taxon>Pseudomonadota</taxon>
        <taxon>Alphaproteobacteria</taxon>
        <taxon>Acetobacterales</taxon>
        <taxon>Acetobacteraceae</taxon>
        <taxon>Komagataeibacter</taxon>
    </lineage>
</organism>
<evidence type="ECO:0000313" key="3">
    <source>
        <dbReference type="Proteomes" id="UP000427842"/>
    </source>
</evidence>
<dbReference type="InterPro" id="IPR013022">
    <property type="entry name" value="Xyl_isomerase-like_TIM-brl"/>
</dbReference>
<comment type="caution">
    <text evidence="2">The sequence shown here is derived from an EMBL/GenBank/DDBJ whole genome shotgun (WGS) entry which is preliminary data.</text>
</comment>
<evidence type="ECO:0000313" key="2">
    <source>
        <dbReference type="EMBL" id="KAB8123009.1"/>
    </source>
</evidence>
<dbReference type="GO" id="GO:0016853">
    <property type="term" value="F:isomerase activity"/>
    <property type="evidence" value="ECO:0007669"/>
    <property type="project" value="UniProtKB-KW"/>
</dbReference>
<gene>
    <name evidence="2" type="ORF">D3W54_00785</name>
</gene>
<dbReference type="PANTHER" id="PTHR12110:SF41">
    <property type="entry name" value="INOSOSE DEHYDRATASE"/>
    <property type="match status" value="1"/>
</dbReference>
<feature type="domain" description="Xylose isomerase-like TIM barrel" evidence="1">
    <location>
        <begin position="41"/>
        <end position="304"/>
    </location>
</feature>
<dbReference type="Pfam" id="PF01261">
    <property type="entry name" value="AP_endonuc_2"/>
    <property type="match status" value="1"/>
</dbReference>
<keyword evidence="3" id="KW-1185">Reference proteome</keyword>
<sequence length="311" mass="33974">MKIGTDLVTFYNPAFWRLTTQADITNLARADGRAFWTRILDSLHEAGITGIEMTFPPFDQMGAVAAFGSEASLKHELGIRGLEVWSCFFAALDRMPAGHYASIESQILTEVDAAARFLCAMGGSVLVVGLPCRQTFLSTPPAFIDLAFAAPLCGLLNRMGFAAARHSITLAIHTESHTVACAPRDVDLFMLLTDPRYVSLCPDPAHIILEGGDPVALITRHRERVVAMHWKDATRAMPVDTPIDTDIHTRHRAFFCELGDGRANFGQLAAQLGHAPLRCGPILELDACAQPVPVLRRGIAFIRDLTERSTP</sequence>
<keyword evidence="2" id="KW-0413">Isomerase</keyword>
<dbReference type="RefSeq" id="WP_153467467.1">
    <property type="nucleotide sequence ID" value="NZ_QYAZ01000001.1"/>
</dbReference>
<dbReference type="PANTHER" id="PTHR12110">
    <property type="entry name" value="HYDROXYPYRUVATE ISOMERASE"/>
    <property type="match status" value="1"/>
</dbReference>
<proteinExistence type="predicted"/>
<evidence type="ECO:0000259" key="1">
    <source>
        <dbReference type="Pfam" id="PF01261"/>
    </source>
</evidence>
<protein>
    <submittedName>
        <fullName evidence="2">Sugar phosphate isomerase/epimerase</fullName>
    </submittedName>
</protein>
<dbReference type="InterPro" id="IPR036237">
    <property type="entry name" value="Xyl_isomerase-like_sf"/>
</dbReference>